<keyword evidence="2 3" id="KW-0808">Transferase</keyword>
<dbReference type="RefSeq" id="WP_075011145.1">
    <property type="nucleotide sequence ID" value="NZ_FOAP01000033.1"/>
</dbReference>
<keyword evidence="1" id="KW-0328">Glycosyltransferase</keyword>
<dbReference type="GO" id="GO:0016758">
    <property type="term" value="F:hexosyltransferase activity"/>
    <property type="evidence" value="ECO:0007669"/>
    <property type="project" value="UniProtKB-ARBA"/>
</dbReference>
<dbReference type="PANTHER" id="PTHR48043:SF145">
    <property type="entry name" value="FI06409P-RELATED"/>
    <property type="match status" value="1"/>
</dbReference>
<reference evidence="4" key="1">
    <citation type="submission" date="2016-10" db="EMBL/GenBank/DDBJ databases">
        <authorList>
            <person name="Varghese N."/>
            <person name="Submissions S."/>
        </authorList>
    </citation>
    <scope>NUCLEOTIDE SEQUENCE [LARGE SCALE GENOMIC DNA]</scope>
    <source>
        <strain evidence="4">DSM 17044</strain>
    </source>
</reference>
<organism evidence="3 4">
    <name type="scientific">Stigmatella aurantiaca</name>
    <dbReference type="NCBI Taxonomy" id="41"/>
    <lineage>
        <taxon>Bacteria</taxon>
        <taxon>Pseudomonadati</taxon>
        <taxon>Myxococcota</taxon>
        <taxon>Myxococcia</taxon>
        <taxon>Myxococcales</taxon>
        <taxon>Cystobacterineae</taxon>
        <taxon>Archangiaceae</taxon>
        <taxon>Stigmatella</taxon>
    </lineage>
</organism>
<name>A0A1H8EH52_STIAU</name>
<dbReference type="GO" id="GO:0008194">
    <property type="term" value="F:UDP-glycosyltransferase activity"/>
    <property type="evidence" value="ECO:0007669"/>
    <property type="project" value="InterPro"/>
</dbReference>
<sequence length="457" mass="50026">MARIVFLPLPEAGHIHATLGLARQLASRGHEIRYMAPLDGQPFLSGHPWPFTPIYEEAMPRGRQAELDAKMATPGLSPQARKDIIQEVLHRHGLRIDEALFGTALESRLKESGADLLLVDATFPLPVLTAHKVGVPAFQLCTNLALHRDLAVPPLNSHHVPTGSLGSKLRIRLAWRWQHLRTFLPFEKKVRERLPAYYQSHPGAARASFHTHLQLGPHFQVPTLVMSAPQFDFLRESSDVHYLGPCVDLGRAEPPLPLELPPGDGPLILCSMGSHGDRLRGHREFFQSVIAAVASRPQYRLLMAVGKQVGKDSLGPLPSNVRVMDWVPQLTALKQASLMITHGGLNSVKECICLGVPMVVYPLKFDQPGNAARVVHHGLGLRGNIRQTSAEHLGAQMDQVLGTSTFRTRVQAMQRAFVEADASSRGAQTIEQLLQRARPPLLAAPSGSGGTLLHGQG</sequence>
<dbReference type="SUPFAM" id="SSF53756">
    <property type="entry name" value="UDP-Glycosyltransferase/glycogen phosphorylase"/>
    <property type="match status" value="1"/>
</dbReference>
<gene>
    <name evidence="3" type="ORF">SAMN05444354_13321</name>
</gene>
<evidence type="ECO:0000256" key="2">
    <source>
        <dbReference type="ARBA" id="ARBA00022679"/>
    </source>
</evidence>
<proteinExistence type="predicted"/>
<dbReference type="Gene3D" id="3.40.50.2000">
    <property type="entry name" value="Glycogen Phosphorylase B"/>
    <property type="match status" value="2"/>
</dbReference>
<dbReference type="CDD" id="cd03784">
    <property type="entry name" value="GT1_Gtf-like"/>
    <property type="match status" value="1"/>
</dbReference>
<dbReference type="Proteomes" id="UP000182719">
    <property type="component" value="Unassembled WGS sequence"/>
</dbReference>
<accession>A0A1H8EH52</accession>
<dbReference type="InterPro" id="IPR002213">
    <property type="entry name" value="UDP_glucos_trans"/>
</dbReference>
<dbReference type="EMBL" id="FOAP01000033">
    <property type="protein sequence ID" value="SEN18803.1"/>
    <property type="molecule type" value="Genomic_DNA"/>
</dbReference>
<evidence type="ECO:0000256" key="1">
    <source>
        <dbReference type="ARBA" id="ARBA00022676"/>
    </source>
</evidence>
<protein>
    <submittedName>
        <fullName evidence="3">Glycosyltransferase, MGT family</fullName>
    </submittedName>
</protein>
<dbReference type="FunFam" id="3.40.50.2000:FF:000072">
    <property type="entry name" value="Glycosyl transferase"/>
    <property type="match status" value="1"/>
</dbReference>
<dbReference type="Pfam" id="PF00201">
    <property type="entry name" value="UDPGT"/>
    <property type="match status" value="1"/>
</dbReference>
<dbReference type="PANTHER" id="PTHR48043">
    <property type="entry name" value="EG:EG0003.4 PROTEIN-RELATED"/>
    <property type="match status" value="1"/>
</dbReference>
<evidence type="ECO:0000313" key="3">
    <source>
        <dbReference type="EMBL" id="SEN18803.1"/>
    </source>
</evidence>
<dbReference type="AlphaFoldDB" id="A0A1H8EH52"/>
<keyword evidence="4" id="KW-1185">Reference proteome</keyword>
<evidence type="ECO:0000313" key="4">
    <source>
        <dbReference type="Proteomes" id="UP000182719"/>
    </source>
</evidence>
<dbReference type="InterPro" id="IPR050271">
    <property type="entry name" value="UDP-glycosyltransferase"/>
</dbReference>